<evidence type="ECO:0000313" key="2">
    <source>
        <dbReference type="Proteomes" id="UP001182556"/>
    </source>
</evidence>
<keyword evidence="2" id="KW-1185">Reference proteome</keyword>
<sequence>MQHVHEAIRQLHLNWIWVSDWLDSSPNSAARLVTFTRCFDLATVPDAFEVTLTADTRYKLIVNGERVTIGPTRSTPSLWYHDTIDACPFLVKGQNTIRVAVIRYLPSARAGIQFVRSHSPGFTLLGEGGTSLSAPVRMGGQLWCMTRLTFQWVYWMKPSYLRESWSQSAQEY</sequence>
<dbReference type="EMBL" id="JAODAN010000012">
    <property type="protein sequence ID" value="KAK1920866.1"/>
    <property type="molecule type" value="Genomic_DNA"/>
</dbReference>
<protein>
    <submittedName>
        <fullName evidence="1">Uncharacterized protein</fullName>
    </submittedName>
</protein>
<dbReference type="AlphaFoldDB" id="A0AAD9CS52"/>
<accession>A0AAD9CS52</accession>
<evidence type="ECO:0000313" key="1">
    <source>
        <dbReference type="EMBL" id="KAK1920866.1"/>
    </source>
</evidence>
<reference evidence="1" key="1">
    <citation type="submission" date="2023-02" db="EMBL/GenBank/DDBJ databases">
        <title>Identification and recombinant expression of a fungal hydrolase from Papiliotrema laurentii that hydrolyzes apple cutin and clears colloidal polyester polyurethane.</title>
        <authorList>
            <consortium name="DOE Joint Genome Institute"/>
            <person name="Roman V.A."/>
            <person name="Bojanowski C."/>
            <person name="Crable B.R."/>
            <person name="Wagner D.N."/>
            <person name="Hung C.S."/>
            <person name="Nadeau L.J."/>
            <person name="Schratz L."/>
            <person name="Haridas S."/>
            <person name="Pangilinan J."/>
            <person name="Lipzen A."/>
            <person name="Na H."/>
            <person name="Yan M."/>
            <person name="Ng V."/>
            <person name="Grigoriev I.V."/>
            <person name="Spatafora J.W."/>
            <person name="Barlow D."/>
            <person name="Biffinger J."/>
            <person name="Kelley-Loughnane N."/>
            <person name="Varaljay V.A."/>
            <person name="Crookes-Goodson W.J."/>
        </authorList>
    </citation>
    <scope>NUCLEOTIDE SEQUENCE</scope>
    <source>
        <strain evidence="1">5307AH</strain>
    </source>
</reference>
<name>A0AAD9CS52_PAPLA</name>
<organism evidence="1 2">
    <name type="scientific">Papiliotrema laurentii</name>
    <name type="common">Cryptococcus laurentii</name>
    <dbReference type="NCBI Taxonomy" id="5418"/>
    <lineage>
        <taxon>Eukaryota</taxon>
        <taxon>Fungi</taxon>
        <taxon>Dikarya</taxon>
        <taxon>Basidiomycota</taxon>
        <taxon>Agaricomycotina</taxon>
        <taxon>Tremellomycetes</taxon>
        <taxon>Tremellales</taxon>
        <taxon>Rhynchogastremaceae</taxon>
        <taxon>Papiliotrema</taxon>
    </lineage>
</organism>
<gene>
    <name evidence="1" type="ORF">DB88DRAFT_110906</name>
</gene>
<dbReference type="Gene3D" id="2.60.120.260">
    <property type="entry name" value="Galactose-binding domain-like"/>
    <property type="match status" value="1"/>
</dbReference>
<proteinExistence type="predicted"/>
<dbReference type="Proteomes" id="UP001182556">
    <property type="component" value="Unassembled WGS sequence"/>
</dbReference>
<comment type="caution">
    <text evidence="1">The sequence shown here is derived from an EMBL/GenBank/DDBJ whole genome shotgun (WGS) entry which is preliminary data.</text>
</comment>